<dbReference type="AlphaFoldDB" id="A0A858RMH5"/>
<keyword evidence="2" id="KW-1185">Reference proteome</keyword>
<gene>
    <name evidence="1" type="ORF">HHL09_18360</name>
</gene>
<proteinExistence type="predicted"/>
<organism evidence="1 2">
    <name type="scientific">Luteolibacter luteus</name>
    <dbReference type="NCBI Taxonomy" id="2728835"/>
    <lineage>
        <taxon>Bacteria</taxon>
        <taxon>Pseudomonadati</taxon>
        <taxon>Verrucomicrobiota</taxon>
        <taxon>Verrucomicrobiia</taxon>
        <taxon>Verrucomicrobiales</taxon>
        <taxon>Verrucomicrobiaceae</taxon>
        <taxon>Luteolibacter</taxon>
    </lineage>
</organism>
<sequence length="263" mass="29675">MKLPCSILVLLAPAFCSVTLGASLLGDRLEEMHRELLDNRREALPGLSDPFGAPDRARLVVEESAASIRLFRGWRSNVVGTVFWVGELPTQNNPVPNTASAWDMNWQANFGGYDHPERRSGYFPAGFVPKQNPFYIALPYNDIGKDGRHRPEASEVIPWFWRDYRGEGISVCKGRWVAIHREGKVCYAQWEDVGPFEVDHWQYVFGNEGPRSNRNNAAGIDFSPAVRDFLGFQSGERVQWRFVEARDVPPGPWSGWDGGLPGR</sequence>
<dbReference type="RefSeq" id="WP_169456084.1">
    <property type="nucleotide sequence ID" value="NZ_CP051774.1"/>
</dbReference>
<dbReference type="EMBL" id="CP051774">
    <property type="protein sequence ID" value="QJE97658.1"/>
    <property type="molecule type" value="Genomic_DNA"/>
</dbReference>
<dbReference type="KEGG" id="luo:HHL09_18360"/>
<evidence type="ECO:0000313" key="2">
    <source>
        <dbReference type="Proteomes" id="UP000501812"/>
    </source>
</evidence>
<reference evidence="1 2" key="1">
    <citation type="submission" date="2020-04" db="EMBL/GenBank/DDBJ databases">
        <title>Luteolibacter sp. G-1-1-1 isolated from soil.</title>
        <authorList>
            <person name="Dahal R.H."/>
        </authorList>
    </citation>
    <scope>NUCLEOTIDE SEQUENCE [LARGE SCALE GENOMIC DNA]</scope>
    <source>
        <strain evidence="1 2">G-1-1-1</strain>
    </source>
</reference>
<protein>
    <submittedName>
        <fullName evidence="1">Uncharacterized protein</fullName>
    </submittedName>
</protein>
<name>A0A858RMH5_9BACT</name>
<accession>A0A858RMH5</accession>
<dbReference type="Proteomes" id="UP000501812">
    <property type="component" value="Chromosome"/>
</dbReference>
<evidence type="ECO:0000313" key="1">
    <source>
        <dbReference type="EMBL" id="QJE97658.1"/>
    </source>
</evidence>